<evidence type="ECO:0000313" key="15">
    <source>
        <dbReference type="EMBL" id="CAA9462196.1"/>
    </source>
</evidence>
<keyword evidence="7 12" id="KW-0540">Nuclease</keyword>
<keyword evidence="11" id="KW-0464">Manganese</keyword>
<comment type="cofactor">
    <cofactor evidence="12">
        <name>Mn(2+)</name>
        <dbReference type="ChEBI" id="CHEBI:29035"/>
    </cofactor>
    <cofactor evidence="12">
        <name>Mg(2+)</name>
        <dbReference type="ChEBI" id="CHEBI:18420"/>
    </cofactor>
    <text evidence="12">Manganese or magnesium. Binds 1 divalent metal ion per monomer in the absence of substrate. May bind a second metal ion after substrate binding.</text>
</comment>
<proteinExistence type="inferred from homology"/>
<evidence type="ECO:0000256" key="3">
    <source>
        <dbReference type="ARBA" id="ARBA00004065"/>
    </source>
</evidence>
<evidence type="ECO:0000256" key="10">
    <source>
        <dbReference type="ARBA" id="ARBA00022801"/>
    </source>
</evidence>
<comment type="similarity">
    <text evidence="5 13">Belongs to the RNase HII family.</text>
</comment>
<dbReference type="InterPro" id="IPR036397">
    <property type="entry name" value="RNaseH_sf"/>
</dbReference>
<gene>
    <name evidence="15" type="ORF">AVDCRST_MAG25-1026</name>
</gene>
<dbReference type="InterPro" id="IPR001352">
    <property type="entry name" value="RNase_HII/HIII"/>
</dbReference>
<dbReference type="InterPro" id="IPR022898">
    <property type="entry name" value="RNase_HII"/>
</dbReference>
<comment type="function">
    <text evidence="3 13">Endonuclease that specifically degrades the RNA of RNA-DNA hybrids.</text>
</comment>
<evidence type="ECO:0000256" key="2">
    <source>
        <dbReference type="ARBA" id="ARBA00001946"/>
    </source>
</evidence>
<dbReference type="InterPro" id="IPR012337">
    <property type="entry name" value="RNaseH-like_sf"/>
</dbReference>
<evidence type="ECO:0000256" key="11">
    <source>
        <dbReference type="ARBA" id="ARBA00023211"/>
    </source>
</evidence>
<dbReference type="GO" id="GO:0043137">
    <property type="term" value="P:DNA replication, removal of RNA primer"/>
    <property type="evidence" value="ECO:0007669"/>
    <property type="project" value="TreeGrafter"/>
</dbReference>
<name>A0A6J4RCU4_9ACTN</name>
<comment type="catalytic activity">
    <reaction evidence="1 12 13">
        <text>Endonucleolytic cleavage to 5'-phosphomonoester.</text>
        <dbReference type="EC" id="3.1.26.4"/>
    </reaction>
</comment>
<dbReference type="Pfam" id="PF01351">
    <property type="entry name" value="RNase_HII"/>
    <property type="match status" value="1"/>
</dbReference>
<dbReference type="GO" id="GO:0046872">
    <property type="term" value="F:metal ion binding"/>
    <property type="evidence" value="ECO:0007669"/>
    <property type="project" value="UniProtKB-KW"/>
</dbReference>
<dbReference type="EMBL" id="CADCVI010000064">
    <property type="protein sequence ID" value="CAA9462196.1"/>
    <property type="molecule type" value="Genomic_DNA"/>
</dbReference>
<accession>A0A6J4RCU4</accession>
<dbReference type="AlphaFoldDB" id="A0A6J4RCU4"/>
<dbReference type="InterPro" id="IPR024567">
    <property type="entry name" value="RNase_HII/HIII_dom"/>
</dbReference>
<evidence type="ECO:0000259" key="14">
    <source>
        <dbReference type="PROSITE" id="PS51975"/>
    </source>
</evidence>
<comment type="cofactor">
    <cofactor evidence="2">
        <name>Mg(2+)</name>
        <dbReference type="ChEBI" id="CHEBI:18420"/>
    </cofactor>
</comment>
<comment type="subcellular location">
    <subcellularLocation>
        <location evidence="4">Cytoplasm</location>
    </subcellularLocation>
</comment>
<dbReference type="PANTHER" id="PTHR10954:SF18">
    <property type="entry name" value="RIBONUCLEASE HII"/>
    <property type="match status" value="1"/>
</dbReference>
<keyword evidence="10 12" id="KW-0378">Hydrolase</keyword>
<keyword evidence="8 12" id="KW-0479">Metal-binding</keyword>
<evidence type="ECO:0000256" key="13">
    <source>
        <dbReference type="RuleBase" id="RU003515"/>
    </source>
</evidence>
<feature type="binding site" evidence="12">
    <location>
        <position position="36"/>
    </location>
    <ligand>
        <name>a divalent metal cation</name>
        <dbReference type="ChEBI" id="CHEBI:60240"/>
    </ligand>
</feature>
<dbReference type="Gene3D" id="3.30.420.10">
    <property type="entry name" value="Ribonuclease H-like superfamily/Ribonuclease H"/>
    <property type="match status" value="1"/>
</dbReference>
<sequence>MPEKKRGRRRADPSGALYAFDASFVSGGYGPLAGADEAGRGALAGPLVAAAVVLGEEKLAGLNDSKVLQVGVREELFRRIVGSASALAVVSFPAWWIDRHGVGRANREALSRALGSLSSCSGRALADGNLRLGAGVESLPRADGTSAAVAAASVVAKVLRDHAMRMLDDAHPGYGFERNRGYGTLEHRTVLREAGPCRVHRLSYAGVGAV</sequence>
<evidence type="ECO:0000256" key="4">
    <source>
        <dbReference type="ARBA" id="ARBA00004496"/>
    </source>
</evidence>
<evidence type="ECO:0000256" key="8">
    <source>
        <dbReference type="ARBA" id="ARBA00022723"/>
    </source>
</evidence>
<evidence type="ECO:0000256" key="9">
    <source>
        <dbReference type="ARBA" id="ARBA00022759"/>
    </source>
</evidence>
<feature type="binding site" evidence="12">
    <location>
        <position position="37"/>
    </location>
    <ligand>
        <name>a divalent metal cation</name>
        <dbReference type="ChEBI" id="CHEBI:60240"/>
    </ligand>
</feature>
<dbReference type="EC" id="3.1.26.4" evidence="13"/>
<dbReference type="GO" id="GO:0004523">
    <property type="term" value="F:RNA-DNA hybrid ribonuclease activity"/>
    <property type="evidence" value="ECO:0007669"/>
    <property type="project" value="UniProtKB-UniRule"/>
</dbReference>
<dbReference type="NCBIfam" id="NF000595">
    <property type="entry name" value="PRK00015.1-3"/>
    <property type="match status" value="1"/>
</dbReference>
<dbReference type="PROSITE" id="PS51975">
    <property type="entry name" value="RNASE_H_2"/>
    <property type="match status" value="1"/>
</dbReference>
<evidence type="ECO:0000256" key="6">
    <source>
        <dbReference type="ARBA" id="ARBA00022490"/>
    </source>
</evidence>
<evidence type="ECO:0000256" key="7">
    <source>
        <dbReference type="ARBA" id="ARBA00022722"/>
    </source>
</evidence>
<keyword evidence="6" id="KW-0963">Cytoplasm</keyword>
<dbReference type="CDD" id="cd07182">
    <property type="entry name" value="RNase_HII_bacteria_HII_like"/>
    <property type="match status" value="1"/>
</dbReference>
<dbReference type="GO" id="GO:0032299">
    <property type="term" value="C:ribonuclease H2 complex"/>
    <property type="evidence" value="ECO:0007669"/>
    <property type="project" value="TreeGrafter"/>
</dbReference>
<feature type="domain" description="RNase H type-2" evidence="14">
    <location>
        <begin position="30"/>
        <end position="210"/>
    </location>
</feature>
<evidence type="ECO:0000256" key="1">
    <source>
        <dbReference type="ARBA" id="ARBA00000077"/>
    </source>
</evidence>
<feature type="binding site" evidence="12">
    <location>
        <position position="127"/>
    </location>
    <ligand>
        <name>a divalent metal cation</name>
        <dbReference type="ChEBI" id="CHEBI:60240"/>
    </ligand>
</feature>
<dbReference type="GO" id="GO:0005737">
    <property type="term" value="C:cytoplasm"/>
    <property type="evidence" value="ECO:0007669"/>
    <property type="project" value="UniProtKB-SubCell"/>
</dbReference>
<protein>
    <recommendedName>
        <fullName evidence="13">Ribonuclease</fullName>
        <ecNumber evidence="13">3.1.26.4</ecNumber>
    </recommendedName>
</protein>
<dbReference type="SUPFAM" id="SSF53098">
    <property type="entry name" value="Ribonuclease H-like"/>
    <property type="match status" value="1"/>
</dbReference>
<evidence type="ECO:0000256" key="5">
    <source>
        <dbReference type="ARBA" id="ARBA00007383"/>
    </source>
</evidence>
<dbReference type="PANTHER" id="PTHR10954">
    <property type="entry name" value="RIBONUCLEASE H2 SUBUNIT A"/>
    <property type="match status" value="1"/>
</dbReference>
<organism evidence="15">
    <name type="scientific">uncultured Rubrobacteraceae bacterium</name>
    <dbReference type="NCBI Taxonomy" id="349277"/>
    <lineage>
        <taxon>Bacteria</taxon>
        <taxon>Bacillati</taxon>
        <taxon>Actinomycetota</taxon>
        <taxon>Rubrobacteria</taxon>
        <taxon>Rubrobacterales</taxon>
        <taxon>Rubrobacteraceae</taxon>
        <taxon>environmental samples</taxon>
    </lineage>
</organism>
<dbReference type="GO" id="GO:0006298">
    <property type="term" value="P:mismatch repair"/>
    <property type="evidence" value="ECO:0007669"/>
    <property type="project" value="TreeGrafter"/>
</dbReference>
<dbReference type="GO" id="GO:0003723">
    <property type="term" value="F:RNA binding"/>
    <property type="evidence" value="ECO:0007669"/>
    <property type="project" value="UniProtKB-UniRule"/>
</dbReference>
<reference evidence="15" key="1">
    <citation type="submission" date="2020-02" db="EMBL/GenBank/DDBJ databases">
        <authorList>
            <person name="Meier V. D."/>
        </authorList>
    </citation>
    <scope>NUCLEOTIDE SEQUENCE</scope>
    <source>
        <strain evidence="15">AVDCRST_MAG25</strain>
    </source>
</reference>
<keyword evidence="9 12" id="KW-0255">Endonuclease</keyword>
<evidence type="ECO:0000256" key="12">
    <source>
        <dbReference type="PROSITE-ProRule" id="PRU01319"/>
    </source>
</evidence>